<keyword evidence="1" id="KW-0540">Nuclease</keyword>
<evidence type="ECO:0000256" key="3">
    <source>
        <dbReference type="ARBA" id="ARBA00022801"/>
    </source>
</evidence>
<dbReference type="Proteomes" id="UP000029553">
    <property type="component" value="Unassembled WGS sequence"/>
</dbReference>
<keyword evidence="2" id="KW-0255">Endonuclease</keyword>
<keyword evidence="3" id="KW-0378">Hydrolase</keyword>
<name>A0A096GZ52_COMTE</name>
<gene>
    <name evidence="5" type="ORF">P353_09955</name>
</gene>
<dbReference type="RefSeq" id="WP_034368496.1">
    <property type="nucleotide sequence ID" value="NZ_AWOR01000043.1"/>
</dbReference>
<dbReference type="SMART" id="SM00318">
    <property type="entry name" value="SNc"/>
    <property type="match status" value="1"/>
</dbReference>
<organism evidence="5 6">
    <name type="scientific">Comamonas testosteroni</name>
    <name type="common">Pseudomonas testosteroni</name>
    <dbReference type="NCBI Taxonomy" id="285"/>
    <lineage>
        <taxon>Bacteria</taxon>
        <taxon>Pseudomonadati</taxon>
        <taxon>Pseudomonadota</taxon>
        <taxon>Betaproteobacteria</taxon>
        <taxon>Burkholderiales</taxon>
        <taxon>Comamonadaceae</taxon>
        <taxon>Comamonas</taxon>
    </lineage>
</organism>
<evidence type="ECO:0000256" key="1">
    <source>
        <dbReference type="ARBA" id="ARBA00022722"/>
    </source>
</evidence>
<accession>A0A096GZ52</accession>
<evidence type="ECO:0000313" key="5">
    <source>
        <dbReference type="EMBL" id="KGH30450.1"/>
    </source>
</evidence>
<dbReference type="InterPro" id="IPR016071">
    <property type="entry name" value="Staphylococal_nuclease_OB-fold"/>
</dbReference>
<evidence type="ECO:0000313" key="6">
    <source>
        <dbReference type="Proteomes" id="UP000029553"/>
    </source>
</evidence>
<reference evidence="5 6" key="1">
    <citation type="submission" date="2013-09" db="EMBL/GenBank/DDBJ databases">
        <title>High correlation between genotypes and phenotypes of environmental bacteria Comamonas testosteroni strains.</title>
        <authorList>
            <person name="Liu L."/>
            <person name="Zhu W."/>
            <person name="Xia X."/>
            <person name="Xu B."/>
            <person name="Luo M."/>
            <person name="Wang G."/>
        </authorList>
    </citation>
    <scope>NUCLEOTIDE SEQUENCE [LARGE SCALE GENOMIC DNA]</scope>
    <source>
        <strain evidence="5 6">JL40</strain>
    </source>
</reference>
<sequence>MIAISLLCLVVGISDGDTLTARCGEPGQYEQIKVRLQGIDAPERKQPFGERARQALAELTFQKEAELRCTKTDRYKRQVCSVWVVPASAPSGPRTLDTGLAMITQGMAWWYRAYAREQSPQVRGQYEFADQEAKARNVGLWRDPEPIALWDWRKALREPRQNLSP</sequence>
<evidence type="ECO:0000259" key="4">
    <source>
        <dbReference type="PROSITE" id="PS50830"/>
    </source>
</evidence>
<dbReference type="PROSITE" id="PS50830">
    <property type="entry name" value="TNASE_3"/>
    <property type="match status" value="1"/>
</dbReference>
<dbReference type="PANTHER" id="PTHR12302">
    <property type="entry name" value="EBNA2 BINDING PROTEIN P100"/>
    <property type="match status" value="1"/>
</dbReference>
<dbReference type="EMBL" id="AWOR01000043">
    <property type="protein sequence ID" value="KGH30450.1"/>
    <property type="molecule type" value="Genomic_DNA"/>
</dbReference>
<dbReference type="InterPro" id="IPR035437">
    <property type="entry name" value="SNase_OB-fold_sf"/>
</dbReference>
<proteinExistence type="predicted"/>
<dbReference type="Pfam" id="PF00565">
    <property type="entry name" value="SNase"/>
    <property type="match status" value="1"/>
</dbReference>
<evidence type="ECO:0000256" key="2">
    <source>
        <dbReference type="ARBA" id="ARBA00022759"/>
    </source>
</evidence>
<dbReference type="AlphaFoldDB" id="A0A096GZ52"/>
<comment type="caution">
    <text evidence="5">The sequence shown here is derived from an EMBL/GenBank/DDBJ whole genome shotgun (WGS) entry which is preliminary data.</text>
</comment>
<protein>
    <submittedName>
        <fullName evidence="5">Nuclease</fullName>
    </submittedName>
</protein>
<feature type="domain" description="TNase-like" evidence="4">
    <location>
        <begin position="10"/>
        <end position="143"/>
    </location>
</feature>
<dbReference type="GO" id="GO:0004519">
    <property type="term" value="F:endonuclease activity"/>
    <property type="evidence" value="ECO:0007669"/>
    <property type="project" value="UniProtKB-KW"/>
</dbReference>
<dbReference type="PANTHER" id="PTHR12302:SF3">
    <property type="entry name" value="SERINE_THREONINE-PROTEIN KINASE 31"/>
    <property type="match status" value="1"/>
</dbReference>
<dbReference type="SUPFAM" id="SSF50199">
    <property type="entry name" value="Staphylococcal nuclease"/>
    <property type="match status" value="1"/>
</dbReference>
<dbReference type="Gene3D" id="2.40.50.90">
    <property type="match status" value="1"/>
</dbReference>
<dbReference type="GO" id="GO:0016787">
    <property type="term" value="F:hydrolase activity"/>
    <property type="evidence" value="ECO:0007669"/>
    <property type="project" value="UniProtKB-KW"/>
</dbReference>